<organism evidence="1 2">
    <name type="scientific">Naganishia onofrii</name>
    <dbReference type="NCBI Taxonomy" id="1851511"/>
    <lineage>
        <taxon>Eukaryota</taxon>
        <taxon>Fungi</taxon>
        <taxon>Dikarya</taxon>
        <taxon>Basidiomycota</taxon>
        <taxon>Agaricomycotina</taxon>
        <taxon>Tremellomycetes</taxon>
        <taxon>Filobasidiales</taxon>
        <taxon>Filobasidiaceae</taxon>
        <taxon>Naganishia</taxon>
    </lineage>
</organism>
<gene>
    <name evidence="1" type="ORF">QFC24_006628</name>
</gene>
<dbReference type="EMBL" id="JASBWV010000034">
    <property type="protein sequence ID" value="KAJ9116823.1"/>
    <property type="molecule type" value="Genomic_DNA"/>
</dbReference>
<evidence type="ECO:0000313" key="1">
    <source>
        <dbReference type="EMBL" id="KAJ9116823.1"/>
    </source>
</evidence>
<dbReference type="Proteomes" id="UP001234202">
    <property type="component" value="Unassembled WGS sequence"/>
</dbReference>
<accession>A0ACC2WZC6</accession>
<comment type="caution">
    <text evidence="1">The sequence shown here is derived from an EMBL/GenBank/DDBJ whole genome shotgun (WGS) entry which is preliminary data.</text>
</comment>
<protein>
    <submittedName>
        <fullName evidence="1">Uncharacterized protein</fullName>
    </submittedName>
</protein>
<proteinExistence type="predicted"/>
<keyword evidence="2" id="KW-1185">Reference proteome</keyword>
<reference evidence="1" key="1">
    <citation type="submission" date="2023-04" db="EMBL/GenBank/DDBJ databases">
        <title>Draft Genome sequencing of Naganishia species isolated from polar environments using Oxford Nanopore Technology.</title>
        <authorList>
            <person name="Leo P."/>
            <person name="Venkateswaran K."/>
        </authorList>
    </citation>
    <scope>NUCLEOTIDE SEQUENCE</scope>
    <source>
        <strain evidence="1">DBVPG 5303</strain>
    </source>
</reference>
<name>A0ACC2WZC6_9TREE</name>
<sequence length="746" mass="81572">MSALDRSQSDVETQALRVHAQTAPLTQDDHELLDFDVGLPEGEDELRDVENEESYRNGEESGEGRGQNGTADNEFPAPPLPPPTITTSDTKTSPLPQPPRMAEIPRLGNHQHTLSSAFENTSPSPIVAGPTLTSEPARYDSLPSAGGEGVTTLSLASAAPPPHGSGDYQQHDGMESNGIGMDDPAAAAMRYKDMSLLPTRRQNVACDACRARKVKCVRMPMAEKCEHCRSKGTPCTSIYVTQVTSSRKGRTGKEPSFGASTTGFSLGTGIPMSGSGIVRGASGGLTLADMNGLGGGMDTIRAGHVDDVEHTGNGDWFRANKRARMTRDREEAQSSPSNAATSGFDLSNLLLYMFSPTPVRHAYFGYTDRVYNIHEEGWPLASTFEGAPSKAHLKLLAEGLRMDPLLDPDNFRRRFTNPSNPEGPPPPPIIAVILAWGAKFSEHPLIVADRQACSADLPGGRQRSRLAQMMACRAQEVLETHKVFRVPSLENLQAALMMVPLVGPGQYRFWHCVSVELCLALGYNNRTVVTKQIPAKERGPAGFAFWLTFWHDACAPALARDQPRMHDDDHDLEVSQFYESNVNSNPIGGLTQQWHSSITALSRACRVFARGLYLPKCERLGVPMSTIKVIVDSLQSWRTEFLVKVGVPTVWPESWDFVAAVTACSSDLTYHVLWVVLATTLDESGIYELRQIERGDAFGSTIELHQMRVEAEAMRQKINDEALHGALRISALLPTTRSKRPLPRDP</sequence>
<evidence type="ECO:0000313" key="2">
    <source>
        <dbReference type="Proteomes" id="UP001234202"/>
    </source>
</evidence>